<dbReference type="Pfam" id="PF01390">
    <property type="entry name" value="SEA"/>
    <property type="match status" value="1"/>
</dbReference>
<evidence type="ECO:0000259" key="13">
    <source>
        <dbReference type="PROSITE" id="PS50024"/>
    </source>
</evidence>
<gene>
    <name evidence="14" type="ORF">MAR_035337</name>
</gene>
<keyword evidence="12" id="KW-1133">Transmembrane helix</keyword>
<dbReference type="EMBL" id="CP111018">
    <property type="protein sequence ID" value="WAR10261.1"/>
    <property type="molecule type" value="Genomic_DNA"/>
</dbReference>
<dbReference type="PANTHER" id="PTHR12199">
    <property type="entry name" value="INTERPHOTORECEPTOR MATRIX PROTEOGLYCAN"/>
    <property type="match status" value="1"/>
</dbReference>
<sequence>MSAWSMRELVENCSHTVTCRIDNCEMDPIEDFLDIKRKIPHCSTSHGVWDMSSDIGINHIFSNSFVRSNGIDYKYNRNCCFVFWINVSLKFSLKYRTLTIIRIIINLGKRNFHVGFFNCEYPIFFFYNISDRTTGSSSGSTSVSSPASSTGHSQSSGSSSTSENETTTSASSTANSPSSTLSDYSTTSVTGTSENAASSSGSTAVSSSASSTGHSQSSGSSSTSENETTTSAYSSVSSPSSTTSDYSKTSVTVTTENTTPSSGSTSVSSLASSTEDTSVSASESTTISTYNSPSSSDSPLLTTTEAEQTTLSTNETDENTTSTTISPTTSHSTTTPSYVVEYPVDSLVLVVDLEVTLGDELPFNESLQNRSTSYFRQLARDFESEMNRLFANETNAIDGFKEVSVTGFRNGSIIVDFEMKFYGGTNLASVGNETLKRLNETELVCPETDDHIYSGDLCQDKTDKLALSLPYIIGITAGVGGALLLFAIVLLVILCCMRSNQEGKGHLSDFGPGPDYNDVPTEARRSLSEGPSSSSAFFHGREHRVVTDSIGNPTYLYQPDGKRKHSIEDSHVNYGYQDNESDVLSGAYTEIKPGSSLSNLNLPEKFEIERPKLKPAANNPYYF</sequence>
<protein>
    <recommendedName>
        <fullName evidence="13">SEA domain-containing protein</fullName>
    </recommendedName>
</protein>
<feature type="compositionally biased region" description="Low complexity" evidence="11">
    <location>
        <begin position="196"/>
        <end position="335"/>
    </location>
</feature>
<organism evidence="14 15">
    <name type="scientific">Mya arenaria</name>
    <name type="common">Soft-shell clam</name>
    <dbReference type="NCBI Taxonomy" id="6604"/>
    <lineage>
        <taxon>Eukaryota</taxon>
        <taxon>Metazoa</taxon>
        <taxon>Spiralia</taxon>
        <taxon>Lophotrochozoa</taxon>
        <taxon>Mollusca</taxon>
        <taxon>Bivalvia</taxon>
        <taxon>Autobranchia</taxon>
        <taxon>Heteroconchia</taxon>
        <taxon>Euheterodonta</taxon>
        <taxon>Imparidentia</taxon>
        <taxon>Neoheterodontei</taxon>
        <taxon>Myida</taxon>
        <taxon>Myoidea</taxon>
        <taxon>Myidae</taxon>
        <taxon>Mya</taxon>
    </lineage>
</organism>
<dbReference type="PANTHER" id="PTHR12199:SF5">
    <property type="entry name" value="MUCIN-2-LIKE ISOFORM X1"/>
    <property type="match status" value="1"/>
</dbReference>
<evidence type="ECO:0000256" key="3">
    <source>
        <dbReference type="ARBA" id="ARBA00004593"/>
    </source>
</evidence>
<evidence type="ECO:0000256" key="4">
    <source>
        <dbReference type="ARBA" id="ARBA00022525"/>
    </source>
</evidence>
<reference evidence="14" key="1">
    <citation type="submission" date="2022-11" db="EMBL/GenBank/DDBJ databases">
        <title>Centuries of genome instability and evolution in soft-shell clam transmissible cancer (bioRxiv).</title>
        <authorList>
            <person name="Hart S.F.M."/>
            <person name="Yonemitsu M.A."/>
            <person name="Giersch R.M."/>
            <person name="Beal B.F."/>
            <person name="Arriagada G."/>
            <person name="Davis B.W."/>
            <person name="Ostrander E.A."/>
            <person name="Goff S.P."/>
            <person name="Metzger M.J."/>
        </authorList>
    </citation>
    <scope>NUCLEOTIDE SEQUENCE</scope>
    <source>
        <strain evidence="14">MELC-2E11</strain>
        <tissue evidence="14">Siphon/mantle</tissue>
    </source>
</reference>
<proteinExistence type="predicted"/>
<evidence type="ECO:0000256" key="1">
    <source>
        <dbReference type="ARBA" id="ARBA00004437"/>
    </source>
</evidence>
<keyword evidence="10" id="KW-0966">Cell projection</keyword>
<keyword evidence="9" id="KW-0325">Glycoprotein</keyword>
<name>A0ABY7EN68_MYAAR</name>
<comment type="subcellular location">
    <subcellularLocation>
        <location evidence="2">Cell projection</location>
        <location evidence="2">Cilium</location>
        <location evidence="2">Photoreceptor outer segment</location>
    </subcellularLocation>
    <subcellularLocation>
        <location evidence="1">Photoreceptor inner segment</location>
    </subcellularLocation>
    <subcellularLocation>
        <location evidence="3">Secreted</location>
        <location evidence="3">Extracellular space</location>
        <location evidence="3">Extracellular matrix</location>
        <location evidence="3">Interphotoreceptor matrix</location>
    </subcellularLocation>
</comment>
<keyword evidence="5" id="KW-0272">Extracellular matrix</keyword>
<keyword evidence="6" id="KW-0358">Heparin-binding</keyword>
<dbReference type="InterPro" id="IPR039861">
    <property type="entry name" value="IMPG"/>
</dbReference>
<evidence type="ECO:0000313" key="15">
    <source>
        <dbReference type="Proteomes" id="UP001164746"/>
    </source>
</evidence>
<keyword evidence="8" id="KW-0677">Repeat</keyword>
<evidence type="ECO:0000256" key="10">
    <source>
        <dbReference type="ARBA" id="ARBA00023273"/>
    </source>
</evidence>
<feature type="domain" description="SEA" evidence="13">
    <location>
        <begin position="345"/>
        <end position="459"/>
    </location>
</feature>
<keyword evidence="4" id="KW-0964">Secreted</keyword>
<feature type="region of interest" description="Disordered" evidence="11">
    <location>
        <begin position="506"/>
        <end position="538"/>
    </location>
</feature>
<evidence type="ECO:0000256" key="7">
    <source>
        <dbReference type="ARBA" id="ARBA00022729"/>
    </source>
</evidence>
<accession>A0ABY7EN68</accession>
<evidence type="ECO:0000256" key="11">
    <source>
        <dbReference type="SAM" id="MobiDB-lite"/>
    </source>
</evidence>
<feature type="compositionally biased region" description="Low complexity" evidence="11">
    <location>
        <begin position="137"/>
        <end position="182"/>
    </location>
</feature>
<evidence type="ECO:0000256" key="8">
    <source>
        <dbReference type="ARBA" id="ARBA00022737"/>
    </source>
</evidence>
<evidence type="ECO:0000256" key="5">
    <source>
        <dbReference type="ARBA" id="ARBA00022530"/>
    </source>
</evidence>
<dbReference type="SUPFAM" id="SSF82671">
    <property type="entry name" value="SEA domain"/>
    <property type="match status" value="1"/>
</dbReference>
<keyword evidence="7" id="KW-0732">Signal</keyword>
<keyword evidence="12" id="KW-0812">Transmembrane</keyword>
<keyword evidence="12" id="KW-0472">Membrane</keyword>
<dbReference type="InterPro" id="IPR036364">
    <property type="entry name" value="SEA_dom_sf"/>
</dbReference>
<feature type="transmembrane region" description="Helical" evidence="12">
    <location>
        <begin position="471"/>
        <end position="496"/>
    </location>
</feature>
<dbReference type="PROSITE" id="PS50024">
    <property type="entry name" value="SEA"/>
    <property type="match status" value="1"/>
</dbReference>
<feature type="region of interest" description="Disordered" evidence="11">
    <location>
        <begin position="137"/>
        <end position="335"/>
    </location>
</feature>
<evidence type="ECO:0000256" key="6">
    <source>
        <dbReference type="ARBA" id="ARBA00022674"/>
    </source>
</evidence>
<evidence type="ECO:0000313" key="14">
    <source>
        <dbReference type="EMBL" id="WAR10261.1"/>
    </source>
</evidence>
<dbReference type="Proteomes" id="UP001164746">
    <property type="component" value="Chromosome 7"/>
</dbReference>
<keyword evidence="15" id="KW-1185">Reference proteome</keyword>
<feature type="compositionally biased region" description="Polar residues" evidence="11">
    <location>
        <begin position="183"/>
        <end position="195"/>
    </location>
</feature>
<dbReference type="InterPro" id="IPR000082">
    <property type="entry name" value="SEA_dom"/>
</dbReference>
<dbReference type="SMART" id="SM00200">
    <property type="entry name" value="SEA"/>
    <property type="match status" value="1"/>
</dbReference>
<evidence type="ECO:0000256" key="2">
    <source>
        <dbReference type="ARBA" id="ARBA00004504"/>
    </source>
</evidence>
<evidence type="ECO:0000256" key="12">
    <source>
        <dbReference type="SAM" id="Phobius"/>
    </source>
</evidence>
<evidence type="ECO:0000256" key="9">
    <source>
        <dbReference type="ARBA" id="ARBA00023180"/>
    </source>
</evidence>